<sequence>MDVATRWAVVRLITGEKTDEAAAAFLRQLKHALAAVRVELTGIRTDRGPEFTGAAFKQAAAELELRHNLCPPRSPNHNAVVERSPGTVLHEFYRPFFHRGYVEDLATLDQALQRWIGHDNRDRANHGVYMKGATPAAKLRTLRNR</sequence>
<keyword evidence="3" id="KW-1185">Reference proteome</keyword>
<dbReference type="PROSITE" id="PS50994">
    <property type="entry name" value="INTEGRASE"/>
    <property type="match status" value="1"/>
</dbReference>
<dbReference type="Proteomes" id="UP000070188">
    <property type="component" value="Unassembled WGS sequence"/>
</dbReference>
<dbReference type="InterPro" id="IPR012337">
    <property type="entry name" value="RNaseH-like_sf"/>
</dbReference>
<dbReference type="GO" id="GO:0003676">
    <property type="term" value="F:nucleic acid binding"/>
    <property type="evidence" value="ECO:0007669"/>
    <property type="project" value="InterPro"/>
</dbReference>
<dbReference type="EMBL" id="LAXD01000001">
    <property type="protein sequence ID" value="KWX00880.1"/>
    <property type="molecule type" value="Genomic_DNA"/>
</dbReference>
<gene>
    <name evidence="2" type="ORF">LI90_1908</name>
</gene>
<accession>A0A132MT37</accession>
<evidence type="ECO:0000313" key="2">
    <source>
        <dbReference type="EMBL" id="KWX00880.1"/>
    </source>
</evidence>
<dbReference type="SUPFAM" id="SSF53098">
    <property type="entry name" value="Ribonuclease H-like"/>
    <property type="match status" value="1"/>
</dbReference>
<dbReference type="GO" id="GO:0015074">
    <property type="term" value="P:DNA integration"/>
    <property type="evidence" value="ECO:0007669"/>
    <property type="project" value="InterPro"/>
</dbReference>
<dbReference type="AlphaFoldDB" id="A0A132MT37"/>
<dbReference type="InterPro" id="IPR001584">
    <property type="entry name" value="Integrase_cat-core"/>
</dbReference>
<reference evidence="3" key="1">
    <citation type="submission" date="2015-04" db="EMBL/GenBank/DDBJ databases">
        <title>Physiological reanalysis, assessment of diazotrophy, and genome sequences of multiple isolates of Streptomyces thermoautotrophicus.</title>
        <authorList>
            <person name="MacKellar D.C."/>
            <person name="Lieber L."/>
            <person name="Norman J."/>
            <person name="Bolger A."/>
            <person name="Tobin C."/>
            <person name="Murray J.W."/>
            <person name="Chang R."/>
            <person name="Ford T."/>
            <person name="Nguyen P.Q."/>
            <person name="Woodward J."/>
            <person name="Permingeat H."/>
            <person name="Joshi N.S."/>
            <person name="Silver P.A."/>
            <person name="Usadel B."/>
            <person name="Rutherford A.W."/>
            <person name="Friesen M."/>
            <person name="Prell J."/>
        </authorList>
    </citation>
    <scope>NUCLEOTIDE SEQUENCE [LARGE SCALE GENOMIC DNA]</scope>
    <source>
        <strain evidence="3">H1</strain>
    </source>
</reference>
<dbReference type="Gene3D" id="3.30.420.10">
    <property type="entry name" value="Ribonuclease H-like superfamily/Ribonuclease H"/>
    <property type="match status" value="1"/>
</dbReference>
<dbReference type="STRING" id="1469144.LI90_1908"/>
<dbReference type="PATRIC" id="fig|1469144.10.peg.2062"/>
<name>A0A132MT37_9ACTN</name>
<protein>
    <recommendedName>
        <fullName evidence="1">Integrase catalytic domain-containing protein</fullName>
    </recommendedName>
</protein>
<organism evidence="2 3">
    <name type="scientific">Carbonactinospora thermoautotrophica</name>
    <dbReference type="NCBI Taxonomy" id="1469144"/>
    <lineage>
        <taxon>Bacteria</taxon>
        <taxon>Bacillati</taxon>
        <taxon>Actinomycetota</taxon>
        <taxon>Actinomycetes</taxon>
        <taxon>Kitasatosporales</taxon>
        <taxon>Carbonactinosporaceae</taxon>
        <taxon>Carbonactinospora</taxon>
    </lineage>
</organism>
<evidence type="ECO:0000259" key="1">
    <source>
        <dbReference type="PROSITE" id="PS50994"/>
    </source>
</evidence>
<dbReference type="Pfam" id="PF00665">
    <property type="entry name" value="rve"/>
    <property type="match status" value="1"/>
</dbReference>
<dbReference type="InterPro" id="IPR036397">
    <property type="entry name" value="RNaseH_sf"/>
</dbReference>
<dbReference type="RefSeq" id="WP_066886773.1">
    <property type="nucleotide sequence ID" value="NZ_LAXD01000001.1"/>
</dbReference>
<feature type="domain" description="Integrase catalytic" evidence="1">
    <location>
        <begin position="1"/>
        <end position="143"/>
    </location>
</feature>
<proteinExistence type="predicted"/>
<comment type="caution">
    <text evidence="2">The sequence shown here is derived from an EMBL/GenBank/DDBJ whole genome shotgun (WGS) entry which is preliminary data.</text>
</comment>
<evidence type="ECO:0000313" key="3">
    <source>
        <dbReference type="Proteomes" id="UP000070188"/>
    </source>
</evidence>